<sequence>MAGHHRTASRLAGARRAFAAAALGLILVASGCATAPSPSPTDVMDEDLASVFDVVYGEETVRAIIVQQHGEPLYERYIDSGPDDTWDVRGVTRIVTGTLVGIAIDRGFIRGVDATLGELLPAYAGIMTPETAAIPLKSVLTHTAGFPLRVAPSPATDPDWVASILAGQTARDPVGGRILPSDAGAHILAAVVTQATGMSVLAFAKEALFDPLGIDADPLWEQRVAAEAELAALRPAYDDAEVAWPADPQGVDLGYSHLRLRPSDLLRIGQLYLDEGDWNGTQVVSPTWAVEATSPLVATRDIGTTSYGYQWWVDAPGGVFYAQGNGGTALVVDRSRGAVAVIVSEAAADDPRGTMGLTPATAAGVAVALIRDLPDVSD</sequence>
<feature type="chain" id="PRO_5046456087" evidence="1">
    <location>
        <begin position="36"/>
        <end position="378"/>
    </location>
</feature>
<gene>
    <name evidence="3" type="ORF">GCM10025760_25930</name>
</gene>
<evidence type="ECO:0000313" key="4">
    <source>
        <dbReference type="Proteomes" id="UP001501407"/>
    </source>
</evidence>
<feature type="domain" description="Beta-lactamase-related" evidence="2">
    <location>
        <begin position="63"/>
        <end position="349"/>
    </location>
</feature>
<dbReference type="Proteomes" id="UP001501407">
    <property type="component" value="Unassembled WGS sequence"/>
</dbReference>
<keyword evidence="3" id="KW-0378">Hydrolase</keyword>
<dbReference type="InterPro" id="IPR001466">
    <property type="entry name" value="Beta-lactam-related"/>
</dbReference>
<reference evidence="4" key="1">
    <citation type="journal article" date="2019" name="Int. J. Syst. Evol. Microbiol.">
        <title>The Global Catalogue of Microorganisms (GCM) 10K type strain sequencing project: providing services to taxonomists for standard genome sequencing and annotation.</title>
        <authorList>
            <consortium name="The Broad Institute Genomics Platform"/>
            <consortium name="The Broad Institute Genome Sequencing Center for Infectious Disease"/>
            <person name="Wu L."/>
            <person name="Ma J."/>
        </authorList>
    </citation>
    <scope>NUCLEOTIDE SEQUENCE [LARGE SCALE GENOMIC DNA]</scope>
    <source>
        <strain evidence="4">JCM 18959</strain>
    </source>
</reference>
<dbReference type="Pfam" id="PF00144">
    <property type="entry name" value="Beta-lactamase"/>
    <property type="match status" value="1"/>
</dbReference>
<dbReference type="EMBL" id="BAABKZ010000002">
    <property type="protein sequence ID" value="GAA5094596.1"/>
    <property type="molecule type" value="Genomic_DNA"/>
</dbReference>
<dbReference type="InterPro" id="IPR012338">
    <property type="entry name" value="Beta-lactam/transpept-like"/>
</dbReference>
<dbReference type="GO" id="GO:0016787">
    <property type="term" value="F:hydrolase activity"/>
    <property type="evidence" value="ECO:0007669"/>
    <property type="project" value="UniProtKB-KW"/>
</dbReference>
<evidence type="ECO:0000256" key="1">
    <source>
        <dbReference type="SAM" id="SignalP"/>
    </source>
</evidence>
<dbReference type="PANTHER" id="PTHR43283">
    <property type="entry name" value="BETA-LACTAMASE-RELATED"/>
    <property type="match status" value="1"/>
</dbReference>
<accession>A0ABP9MD65</accession>
<feature type="signal peptide" evidence="1">
    <location>
        <begin position="1"/>
        <end position="35"/>
    </location>
</feature>
<dbReference type="InterPro" id="IPR050789">
    <property type="entry name" value="Diverse_Enzym_Activities"/>
</dbReference>
<organism evidence="3 4">
    <name type="scientific">Microbacterium yannicii</name>
    <dbReference type="NCBI Taxonomy" id="671622"/>
    <lineage>
        <taxon>Bacteria</taxon>
        <taxon>Bacillati</taxon>
        <taxon>Actinomycetota</taxon>
        <taxon>Actinomycetes</taxon>
        <taxon>Micrococcales</taxon>
        <taxon>Microbacteriaceae</taxon>
        <taxon>Microbacterium</taxon>
    </lineage>
</organism>
<comment type="caution">
    <text evidence="3">The sequence shown here is derived from an EMBL/GenBank/DDBJ whole genome shotgun (WGS) entry which is preliminary data.</text>
</comment>
<dbReference type="PANTHER" id="PTHR43283:SF7">
    <property type="entry name" value="BETA-LACTAMASE-RELATED DOMAIN-CONTAINING PROTEIN"/>
    <property type="match status" value="1"/>
</dbReference>
<proteinExistence type="predicted"/>
<dbReference type="SUPFAM" id="SSF56601">
    <property type="entry name" value="beta-lactamase/transpeptidase-like"/>
    <property type="match status" value="1"/>
</dbReference>
<dbReference type="PROSITE" id="PS51257">
    <property type="entry name" value="PROKAR_LIPOPROTEIN"/>
    <property type="match status" value="1"/>
</dbReference>
<keyword evidence="1" id="KW-0732">Signal</keyword>
<dbReference type="Gene3D" id="3.40.710.10">
    <property type="entry name" value="DD-peptidase/beta-lactamase superfamily"/>
    <property type="match status" value="1"/>
</dbReference>
<evidence type="ECO:0000313" key="3">
    <source>
        <dbReference type="EMBL" id="GAA5094596.1"/>
    </source>
</evidence>
<protein>
    <submittedName>
        <fullName evidence="3">Serine hydrolase</fullName>
    </submittedName>
</protein>
<dbReference type="RefSeq" id="WP_194414320.1">
    <property type="nucleotide sequence ID" value="NZ_BAABKZ010000002.1"/>
</dbReference>
<keyword evidence="4" id="KW-1185">Reference proteome</keyword>
<evidence type="ECO:0000259" key="2">
    <source>
        <dbReference type="Pfam" id="PF00144"/>
    </source>
</evidence>
<name>A0ABP9MD65_9MICO</name>